<evidence type="ECO:0008006" key="3">
    <source>
        <dbReference type="Google" id="ProtNLM"/>
    </source>
</evidence>
<evidence type="ECO:0000313" key="1">
    <source>
        <dbReference type="EMBL" id="AFJ46629.1"/>
    </source>
</evidence>
<accession>K6VTZ8</accession>
<gene>
    <name evidence="1" type="ordered locus">EBL_c15320</name>
</gene>
<dbReference type="InterPro" id="IPR007344">
    <property type="entry name" value="GrpB/CoaE"/>
</dbReference>
<dbReference type="PANTHER" id="PTHR34822:SF1">
    <property type="entry name" value="GRPB FAMILY PROTEIN"/>
    <property type="match status" value="1"/>
</dbReference>
<dbReference type="Proteomes" id="UP000001955">
    <property type="component" value="Chromosome"/>
</dbReference>
<accession>I2B7X5</accession>
<evidence type="ECO:0000313" key="2">
    <source>
        <dbReference type="Proteomes" id="UP000001955"/>
    </source>
</evidence>
<dbReference type="PATRIC" id="fig|630626.3.peg.1478"/>
<dbReference type="RefSeq" id="WP_002440078.1">
    <property type="nucleotide sequence ID" value="NC_017910.1"/>
</dbReference>
<dbReference type="KEGG" id="ebt:EBL_c15320"/>
<dbReference type="eggNOG" id="COG2320">
    <property type="taxonomic scope" value="Bacteria"/>
</dbReference>
<keyword evidence="2" id="KW-1185">Reference proteome</keyword>
<dbReference type="OrthoDB" id="9799092at2"/>
<reference evidence="1 2" key="1">
    <citation type="journal article" date="2012" name="J. Bacteriol.">
        <title>Complete genome sequence of the B12-producing Shimwellia blattae strain DSM 4481, isolated from a cockroach.</title>
        <authorList>
            <person name="Brzuszkiewicz E."/>
            <person name="Waschkowitz T."/>
            <person name="Wiezer A."/>
            <person name="Daniel R."/>
        </authorList>
    </citation>
    <scope>NUCLEOTIDE SEQUENCE [LARGE SCALE GENOMIC DNA]</scope>
    <source>
        <strain evidence="2">ATCC 29907 / DSM 4481 / JCM 1650 / NBRC 105725 / CDC 9005-74</strain>
    </source>
</reference>
<protein>
    <recommendedName>
        <fullName evidence="3">GrpB family protein</fullName>
    </recommendedName>
</protein>
<dbReference type="SUPFAM" id="SSF81301">
    <property type="entry name" value="Nucleotidyltransferase"/>
    <property type="match status" value="1"/>
</dbReference>
<dbReference type="PANTHER" id="PTHR34822">
    <property type="entry name" value="GRPB DOMAIN PROTEIN (AFU_ORTHOLOGUE AFUA_1G01530)"/>
    <property type="match status" value="1"/>
</dbReference>
<dbReference type="HOGENOM" id="CLU_086407_1_0_6"/>
<sequence length="212" mass="24556">MHNQDPELYALAEDYLSAIMHFEDGDPNENPWVSGKPRQLNINVDRYDPEWPRIFTREKARIISALGDVALNVVHIGSTAVPGLSAKPVIDIDLIVARPGDEHRYIPQLTSLGYIHTVREPSWYEHRMLYLDDPEVNLHVFPPSCPEHLRHLLFRDWLIRHPEDVIAYEASKLQAKNGVTTMMDYNQKKSATVRNIYHKIFTSLQNNHQQKT</sequence>
<dbReference type="Pfam" id="PF04229">
    <property type="entry name" value="GrpB"/>
    <property type="match status" value="1"/>
</dbReference>
<dbReference type="Gene3D" id="3.30.460.10">
    <property type="entry name" value="Beta Polymerase, domain 2"/>
    <property type="match status" value="1"/>
</dbReference>
<dbReference type="STRING" id="630626.EBL_c15320"/>
<name>I2B7X5_SHIBC</name>
<dbReference type="InterPro" id="IPR043519">
    <property type="entry name" value="NT_sf"/>
</dbReference>
<dbReference type="AlphaFoldDB" id="I2B7X5"/>
<organism evidence="1 2">
    <name type="scientific">Shimwellia blattae (strain ATCC 29907 / DSM 4481 / JCM 1650 / NBRC 105725 / CDC 9005-74)</name>
    <name type="common">Escherichia blattae</name>
    <dbReference type="NCBI Taxonomy" id="630626"/>
    <lineage>
        <taxon>Bacteria</taxon>
        <taxon>Pseudomonadati</taxon>
        <taxon>Pseudomonadota</taxon>
        <taxon>Gammaproteobacteria</taxon>
        <taxon>Enterobacterales</taxon>
        <taxon>Enterobacteriaceae</taxon>
        <taxon>Shimwellia</taxon>
    </lineage>
</organism>
<dbReference type="EMBL" id="CP001560">
    <property type="protein sequence ID" value="AFJ46629.1"/>
    <property type="molecule type" value="Genomic_DNA"/>
</dbReference>
<proteinExistence type="predicted"/>